<keyword evidence="3" id="KW-1185">Reference proteome</keyword>
<evidence type="ECO:0000313" key="2">
    <source>
        <dbReference type="EMBL" id="KAK4008791.1"/>
    </source>
</evidence>
<evidence type="ECO:0000256" key="1">
    <source>
        <dbReference type="SAM" id="Phobius"/>
    </source>
</evidence>
<keyword evidence="1" id="KW-0472">Membrane</keyword>
<protein>
    <submittedName>
        <fullName evidence="2">Uncharacterized protein</fullName>
    </submittedName>
</protein>
<proteinExistence type="predicted"/>
<dbReference type="Proteomes" id="UP001234178">
    <property type="component" value="Unassembled WGS sequence"/>
</dbReference>
<dbReference type="EMBL" id="JAOYFB010000002">
    <property type="protein sequence ID" value="KAK4008791.1"/>
    <property type="molecule type" value="Genomic_DNA"/>
</dbReference>
<comment type="caution">
    <text evidence="2">The sequence shown here is derived from an EMBL/GenBank/DDBJ whole genome shotgun (WGS) entry which is preliminary data.</text>
</comment>
<sequence length="223" mass="25456">MNDHQLFGMIIYFRSKEFHHFLFDVTVDVGLKPKLLNVKSLRATSRVQHSVSNKDEGKTSFLQVLCAIKKQTKSVKKKKKRVADKGSSATSVGKLATIIMKHKKEKGKEKSKKKVGGSRASSILTTMQRHSHHHQHQQHSSCASSAALLDQAALQSAYRWEKLSPAEFEQLQDLAACKIYILFNSFNVLFWASIIPRWLWGRKRIRLRFAISAGFMQTCRDID</sequence>
<keyword evidence="1" id="KW-1133">Transmembrane helix</keyword>
<accession>A0ABQ9Z7C2</accession>
<keyword evidence="1" id="KW-0812">Transmembrane</keyword>
<reference evidence="2 3" key="1">
    <citation type="journal article" date="2023" name="Nucleic Acids Res.">
        <title>The hologenome of Daphnia magna reveals possible DNA methylation and microbiome-mediated evolution of the host genome.</title>
        <authorList>
            <person name="Chaturvedi A."/>
            <person name="Li X."/>
            <person name="Dhandapani V."/>
            <person name="Marshall H."/>
            <person name="Kissane S."/>
            <person name="Cuenca-Cambronero M."/>
            <person name="Asole G."/>
            <person name="Calvet F."/>
            <person name="Ruiz-Romero M."/>
            <person name="Marangio P."/>
            <person name="Guigo R."/>
            <person name="Rago D."/>
            <person name="Mirbahai L."/>
            <person name="Eastwood N."/>
            <person name="Colbourne J.K."/>
            <person name="Zhou J."/>
            <person name="Mallon E."/>
            <person name="Orsini L."/>
        </authorList>
    </citation>
    <scope>NUCLEOTIDE SEQUENCE [LARGE SCALE GENOMIC DNA]</scope>
    <source>
        <strain evidence="2">LRV0_1</strain>
    </source>
</reference>
<name>A0ABQ9Z7C2_9CRUS</name>
<gene>
    <name evidence="2" type="ORF">OUZ56_013919</name>
</gene>
<evidence type="ECO:0000313" key="3">
    <source>
        <dbReference type="Proteomes" id="UP001234178"/>
    </source>
</evidence>
<feature type="transmembrane region" description="Helical" evidence="1">
    <location>
        <begin position="179"/>
        <end position="200"/>
    </location>
</feature>
<organism evidence="2 3">
    <name type="scientific">Daphnia magna</name>
    <dbReference type="NCBI Taxonomy" id="35525"/>
    <lineage>
        <taxon>Eukaryota</taxon>
        <taxon>Metazoa</taxon>
        <taxon>Ecdysozoa</taxon>
        <taxon>Arthropoda</taxon>
        <taxon>Crustacea</taxon>
        <taxon>Branchiopoda</taxon>
        <taxon>Diplostraca</taxon>
        <taxon>Cladocera</taxon>
        <taxon>Anomopoda</taxon>
        <taxon>Daphniidae</taxon>
        <taxon>Daphnia</taxon>
    </lineage>
</organism>